<keyword evidence="3" id="KW-1185">Reference proteome</keyword>
<feature type="transmembrane region" description="Helical" evidence="1">
    <location>
        <begin position="6"/>
        <end position="29"/>
    </location>
</feature>
<dbReference type="EMBL" id="NRSJ01000005">
    <property type="protein sequence ID" value="MBK1703800.1"/>
    <property type="molecule type" value="Genomic_DNA"/>
</dbReference>
<protein>
    <submittedName>
        <fullName evidence="2">Uncharacterized protein</fullName>
    </submittedName>
</protein>
<dbReference type="Proteomes" id="UP001296776">
    <property type="component" value="Unassembled WGS sequence"/>
</dbReference>
<feature type="transmembrane region" description="Helical" evidence="1">
    <location>
        <begin position="41"/>
        <end position="59"/>
    </location>
</feature>
<evidence type="ECO:0000313" key="3">
    <source>
        <dbReference type="Proteomes" id="UP001296776"/>
    </source>
</evidence>
<gene>
    <name evidence="2" type="ORF">CKO40_04385</name>
</gene>
<dbReference type="RefSeq" id="WP_200344975.1">
    <property type="nucleotide sequence ID" value="NZ_NRSJ01000005.1"/>
</dbReference>
<organism evidence="2 3">
    <name type="scientific">Halochromatium glycolicum</name>
    <dbReference type="NCBI Taxonomy" id="85075"/>
    <lineage>
        <taxon>Bacteria</taxon>
        <taxon>Pseudomonadati</taxon>
        <taxon>Pseudomonadota</taxon>
        <taxon>Gammaproteobacteria</taxon>
        <taxon>Chromatiales</taxon>
        <taxon>Chromatiaceae</taxon>
        <taxon>Halochromatium</taxon>
    </lineage>
</organism>
<sequence>MAELFATGRIVDLILALVLIEALGIALVHRFARRGPSLAELAPNLLAGFLLLLSVRAAISEVHWTLIALPLTAALLAHLADLIGRWGK</sequence>
<keyword evidence="1" id="KW-0472">Membrane</keyword>
<keyword evidence="1" id="KW-1133">Transmembrane helix</keyword>
<dbReference type="AlphaFoldDB" id="A0AAJ0U1Y8"/>
<feature type="transmembrane region" description="Helical" evidence="1">
    <location>
        <begin position="65"/>
        <end position="84"/>
    </location>
</feature>
<evidence type="ECO:0000313" key="2">
    <source>
        <dbReference type="EMBL" id="MBK1703800.1"/>
    </source>
</evidence>
<name>A0AAJ0U1Y8_9GAMM</name>
<comment type="caution">
    <text evidence="2">The sequence shown here is derived from an EMBL/GenBank/DDBJ whole genome shotgun (WGS) entry which is preliminary data.</text>
</comment>
<reference evidence="2" key="2">
    <citation type="journal article" date="2020" name="Microorganisms">
        <title>Osmotic Adaptation and Compatible Solute Biosynthesis of Phototrophic Bacteria as Revealed from Genome Analyses.</title>
        <authorList>
            <person name="Imhoff J.F."/>
            <person name="Rahn T."/>
            <person name="Kunzel S."/>
            <person name="Keller A."/>
            <person name="Neulinger S.C."/>
        </authorList>
    </citation>
    <scope>NUCLEOTIDE SEQUENCE</scope>
    <source>
        <strain evidence="2">DSM 11080</strain>
    </source>
</reference>
<keyword evidence="1" id="KW-0812">Transmembrane</keyword>
<accession>A0AAJ0U1Y8</accession>
<evidence type="ECO:0000256" key="1">
    <source>
        <dbReference type="SAM" id="Phobius"/>
    </source>
</evidence>
<proteinExistence type="predicted"/>
<reference evidence="2" key="1">
    <citation type="submission" date="2017-08" db="EMBL/GenBank/DDBJ databases">
        <authorList>
            <person name="Imhoff J.F."/>
            <person name="Rahn T."/>
            <person name="Kuenzel S."/>
            <person name="Neulinger S.C."/>
        </authorList>
    </citation>
    <scope>NUCLEOTIDE SEQUENCE</scope>
    <source>
        <strain evidence="2">DSM 11080</strain>
    </source>
</reference>